<organism evidence="1 2">
    <name type="scientific">Halorubrum virus Serpecor1</name>
    <dbReference type="NCBI Taxonomy" id="2721757"/>
    <lineage>
        <taxon>Viruses</taxon>
        <taxon>Duplodnaviria</taxon>
        <taxon>Heunggongvirae</taxon>
        <taxon>Uroviricota</taxon>
        <taxon>Caudoviricetes</taxon>
        <taxon>Thumleimavirales</taxon>
        <taxon>Hafunaviridae</taxon>
        <taxon>Haloferacalesvirus</taxon>
        <taxon>Haloferacalesvirus serpentinense</taxon>
        <taxon>Haloferacalesvirus Serpecor1</taxon>
    </lineage>
</organism>
<protein>
    <submittedName>
        <fullName evidence="1">Uncharacterized protein</fullName>
    </submittedName>
</protein>
<proteinExistence type="predicted"/>
<dbReference type="Proteomes" id="UP000501054">
    <property type="component" value="Segment"/>
</dbReference>
<sequence>MASDEIDSLMEKWGEDNVRKAFWLQNHIKNHGVKGIHFMHPGPDGGDNAESHMRQVGPMMAKRIIEGELDDVY</sequence>
<reference evidence="1 2" key="1">
    <citation type="journal article" date="2020" name="Genes (Basel)">
        <title>Comparative Genomics of Two New HF1-like Haloviruses.</title>
        <authorList>
            <person name="Dyall-Smith M."/>
            <person name="Tang S.L."/>
            <person name="Russ B."/>
            <person name="Chiang P.W."/>
            <person name="Pfeiffer F."/>
        </authorList>
    </citation>
    <scope>NUCLEOTIDE SEQUENCE [LARGE SCALE GENOMIC DNA]</scope>
</reference>
<keyword evidence="2" id="KW-1185">Reference proteome</keyword>
<accession>A0A6G9RZ84</accession>
<name>A0A6G9RZ84_9CAUD</name>
<dbReference type="EMBL" id="MN901521">
    <property type="protein sequence ID" value="QIR31184.1"/>
    <property type="molecule type" value="Genomic_DNA"/>
</dbReference>
<evidence type="ECO:0000313" key="2">
    <source>
        <dbReference type="Proteomes" id="UP000501054"/>
    </source>
</evidence>
<gene>
    <name evidence="1" type="ORF">HrrSp1_095</name>
</gene>
<evidence type="ECO:0000313" key="1">
    <source>
        <dbReference type="EMBL" id="QIR31184.1"/>
    </source>
</evidence>